<dbReference type="EMBL" id="BANX01000003">
    <property type="protein sequence ID" value="GAC66665.1"/>
    <property type="molecule type" value="Genomic_DNA"/>
</dbReference>
<evidence type="ECO:0000313" key="2">
    <source>
        <dbReference type="EMBL" id="GAC66665.1"/>
    </source>
</evidence>
<sequence>MICSRKGGVGILIGAVRIDGRVVRVHVTRRWGRRGLAMSAVLACTGQRLLTAGESHQRIGTALSRGAGICGMYSCGHRLETGVEFGGGHEGQIGADAALAGRMAVGRDDDVAVGVGEFSTSADRCGVDAGHHRVHQRAKACGRHGRTIHELLGESRVDELDGLRRAQVSSRHRDEESIEVDSADGEEVPGPPEPVAQRRPGDDQFPSTRGRNAEDGTDFADGALESVRSVLCARIDARVARGSRGHELVDRCCGSGVCLTELGEMVLLAFFVDEAGRLQHPIVGRCADRIAVRQNLDELVGTEMLVGSELRDDRRRGRFGLENSCGGHTSNIHSPTDNFAA</sequence>
<comment type="caution">
    <text evidence="2">The sequence shown here is derived from an EMBL/GenBank/DDBJ whole genome shotgun (WGS) entry which is preliminary data.</text>
</comment>
<dbReference type="STRING" id="1223545.GS4_03_01130"/>
<organism evidence="2 3">
    <name type="scientific">Gordonia soli NBRC 108243</name>
    <dbReference type="NCBI Taxonomy" id="1223545"/>
    <lineage>
        <taxon>Bacteria</taxon>
        <taxon>Bacillati</taxon>
        <taxon>Actinomycetota</taxon>
        <taxon>Actinomycetes</taxon>
        <taxon>Mycobacteriales</taxon>
        <taxon>Gordoniaceae</taxon>
        <taxon>Gordonia</taxon>
    </lineage>
</organism>
<evidence type="ECO:0000256" key="1">
    <source>
        <dbReference type="SAM" id="MobiDB-lite"/>
    </source>
</evidence>
<reference evidence="2 3" key="1">
    <citation type="submission" date="2013-01" db="EMBL/GenBank/DDBJ databases">
        <title>Whole genome shotgun sequence of Gordonia soli NBRC 108243.</title>
        <authorList>
            <person name="Isaki-Nakamura S."/>
            <person name="Hosoyama A."/>
            <person name="Tsuchikane K."/>
            <person name="Ando Y."/>
            <person name="Baba S."/>
            <person name="Ohji S."/>
            <person name="Hamada M."/>
            <person name="Tamura T."/>
            <person name="Yamazoe A."/>
            <person name="Yamazaki S."/>
            <person name="Fujita N."/>
        </authorList>
    </citation>
    <scope>NUCLEOTIDE SEQUENCE [LARGE SCALE GENOMIC DNA]</scope>
    <source>
        <strain evidence="2 3">NBRC 108243</strain>
    </source>
</reference>
<proteinExistence type="predicted"/>
<dbReference type="AlphaFoldDB" id="M0QDK9"/>
<keyword evidence="3" id="KW-1185">Reference proteome</keyword>
<dbReference type="Proteomes" id="UP000011666">
    <property type="component" value="Unassembled WGS sequence"/>
</dbReference>
<evidence type="ECO:0000313" key="3">
    <source>
        <dbReference type="Proteomes" id="UP000011666"/>
    </source>
</evidence>
<name>M0QDK9_9ACTN</name>
<accession>M0QDK9</accession>
<protein>
    <submittedName>
        <fullName evidence="2">Uncharacterized protein</fullName>
    </submittedName>
</protein>
<feature type="compositionally biased region" description="Acidic residues" evidence="1">
    <location>
        <begin position="176"/>
        <end position="187"/>
    </location>
</feature>
<gene>
    <name evidence="2" type="ORF">GS4_03_01130</name>
</gene>
<feature type="region of interest" description="Disordered" evidence="1">
    <location>
        <begin position="166"/>
        <end position="218"/>
    </location>
</feature>